<comment type="caution">
    <text evidence="1">The sequence shown here is derived from an EMBL/GenBank/DDBJ whole genome shotgun (WGS) entry which is preliminary data.</text>
</comment>
<dbReference type="InterPro" id="IPR015424">
    <property type="entry name" value="PyrdxlP-dep_Trfase"/>
</dbReference>
<organism evidence="1 2">
    <name type="scientific">Klebsiella variicola</name>
    <dbReference type="NCBI Taxonomy" id="244366"/>
    <lineage>
        <taxon>Bacteria</taxon>
        <taxon>Pseudomonadati</taxon>
        <taxon>Pseudomonadota</taxon>
        <taxon>Gammaproteobacteria</taxon>
        <taxon>Enterobacterales</taxon>
        <taxon>Enterobacteriaceae</taxon>
        <taxon>Klebsiella/Raoultella group</taxon>
        <taxon>Klebsiella</taxon>
        <taxon>Klebsiella pneumoniae complex</taxon>
    </lineage>
</organism>
<dbReference type="Proteomes" id="UP000234473">
    <property type="component" value="Unassembled WGS sequence"/>
</dbReference>
<reference evidence="1 2" key="2">
    <citation type="submission" date="2018-01" db="EMBL/GenBank/DDBJ databases">
        <title>Genomic study of Klebsiella pneumoniae.</title>
        <authorList>
            <person name="Yang Y."/>
            <person name="Bicalho R."/>
        </authorList>
    </citation>
    <scope>NUCLEOTIDE SEQUENCE [LARGE SCALE GENOMIC DNA]</scope>
    <source>
        <strain evidence="1 2">A5</strain>
    </source>
</reference>
<proteinExistence type="predicted"/>
<dbReference type="InterPro" id="IPR015422">
    <property type="entry name" value="PyrdxlP-dep_Trfase_small"/>
</dbReference>
<accession>A0A2N5A6A5</accession>
<dbReference type="SUPFAM" id="SSF53383">
    <property type="entry name" value="PLP-dependent transferases"/>
    <property type="match status" value="1"/>
</dbReference>
<evidence type="ECO:0000313" key="2">
    <source>
        <dbReference type="Proteomes" id="UP000234473"/>
    </source>
</evidence>
<keyword evidence="1" id="KW-0012">Acyltransferase</keyword>
<dbReference type="EMBL" id="PICB01002498">
    <property type="protein sequence ID" value="PLP38615.1"/>
    <property type="molecule type" value="Genomic_DNA"/>
</dbReference>
<sequence>MTWQQRIERALDERRAAEAFRRRLPVSHGAGRWLEREVERWLNFSSNDYLGLSQHAGIIAAWQQGAERYGVGSGGSGHVSGYSEAH</sequence>
<dbReference type="GO" id="GO:0008710">
    <property type="term" value="F:8-amino-7-oxononanoate synthase activity"/>
    <property type="evidence" value="ECO:0007669"/>
    <property type="project" value="UniProtKB-EC"/>
</dbReference>
<reference evidence="1 2" key="1">
    <citation type="submission" date="2017-11" db="EMBL/GenBank/DDBJ databases">
        <authorList>
            <person name="Han C.G."/>
        </authorList>
    </citation>
    <scope>NUCLEOTIDE SEQUENCE [LARGE SCALE GENOMIC DNA]</scope>
    <source>
        <strain evidence="1 2">A5</strain>
    </source>
</reference>
<dbReference type="EC" id="2.3.1.47" evidence="1"/>
<evidence type="ECO:0000313" key="1">
    <source>
        <dbReference type="EMBL" id="PLP38615.1"/>
    </source>
</evidence>
<feature type="non-terminal residue" evidence="1">
    <location>
        <position position="86"/>
    </location>
</feature>
<protein>
    <submittedName>
        <fullName evidence="1">8-amino-7-oxononanoate synthase</fullName>
        <ecNumber evidence="1">2.3.1.47</ecNumber>
    </submittedName>
</protein>
<keyword evidence="1" id="KW-0808">Transferase</keyword>
<dbReference type="InterPro" id="IPR015421">
    <property type="entry name" value="PyrdxlP-dep_Trfase_major"/>
</dbReference>
<dbReference type="Gene3D" id="3.40.640.10">
    <property type="entry name" value="Type I PLP-dependent aspartate aminotransferase-like (Major domain)"/>
    <property type="match status" value="1"/>
</dbReference>
<dbReference type="Gene3D" id="3.90.1150.10">
    <property type="entry name" value="Aspartate Aminotransferase, domain 1"/>
    <property type="match status" value="1"/>
</dbReference>
<gene>
    <name evidence="1" type="ORF">CWM98_32300</name>
</gene>
<dbReference type="AlphaFoldDB" id="A0A2N5A6A5"/>
<name>A0A2N5A6A5_KLEVA</name>